<accession>C3MM90</accession>
<dbReference type="EMBL" id="CP001399">
    <property type="protein sequence ID" value="ACP34713.1"/>
    <property type="molecule type" value="Genomic_DNA"/>
</dbReference>
<dbReference type="Pfam" id="PF00884">
    <property type="entry name" value="Sulfatase"/>
    <property type="match status" value="1"/>
</dbReference>
<dbReference type="InterPro" id="IPR017850">
    <property type="entry name" value="Alkaline_phosphatase_core_sf"/>
</dbReference>
<sequence length="383" mass="44990">MFTGLYPYFHGVHEYYGITNIVEDFSKLSKMAMSKFDNLISLARDENYETIGISANSFISPSFGFNFDLNYLVAFPPLSIIDNEILASLHKYNSSHKAKLLISLLKDREFSKLKSLILYKLFNNSLREYFYYKSKILHKGCNLILKKLYKIKFTDRFFLFINIMEAHEPYSNEIIGKDPHEKYIYNFLRSIFLGSAENYMIEHYRQHYEVHAMNAINCVLNIISILWKKININNSLIIITSDHGNHIGEKGRVNHGFYLSDELLKVPLYIRYPKDTNRDLKLKSNMNSLVVIYSLIKSIIYSENLDINNNLAISESYGPQHSLRAIKAYFNLTDVDIKKYYTHRIRLSYNGNYLIYDLGKDEIIETSQEFNRAYIQKIKELFS</sequence>
<evidence type="ECO:0000313" key="2">
    <source>
        <dbReference type="EMBL" id="ACP34713.1"/>
    </source>
</evidence>
<dbReference type="SUPFAM" id="SSF53649">
    <property type="entry name" value="Alkaline phosphatase-like"/>
    <property type="match status" value="1"/>
</dbReference>
<name>C3MM90_SACI2</name>
<protein>
    <recommendedName>
        <fullName evidence="1">Sulfatase N-terminal domain-containing protein</fullName>
    </recommendedName>
</protein>
<evidence type="ECO:0000313" key="3">
    <source>
        <dbReference type="Proteomes" id="UP000001747"/>
    </source>
</evidence>
<organism evidence="2 3">
    <name type="scientific">Saccharolobus islandicus (strain L.S.2.15 / Lassen #1)</name>
    <name type="common">Sulfolobus islandicus</name>
    <dbReference type="NCBI Taxonomy" id="429572"/>
    <lineage>
        <taxon>Archaea</taxon>
        <taxon>Thermoproteota</taxon>
        <taxon>Thermoprotei</taxon>
        <taxon>Sulfolobales</taxon>
        <taxon>Sulfolobaceae</taxon>
        <taxon>Saccharolobus</taxon>
    </lineage>
</organism>
<dbReference type="AlphaFoldDB" id="C3MM90"/>
<gene>
    <name evidence="2" type="ordered locus">LS215_0626</name>
</gene>
<dbReference type="InterPro" id="IPR000917">
    <property type="entry name" value="Sulfatase_N"/>
</dbReference>
<dbReference type="Proteomes" id="UP000001747">
    <property type="component" value="Chromosome"/>
</dbReference>
<proteinExistence type="predicted"/>
<dbReference type="KEGG" id="sis:LS215_0626"/>
<evidence type="ECO:0000259" key="1">
    <source>
        <dbReference type="Pfam" id="PF00884"/>
    </source>
</evidence>
<feature type="domain" description="Sulfatase N-terminal" evidence="1">
    <location>
        <begin position="1"/>
        <end position="278"/>
    </location>
</feature>
<reference evidence="2 3" key="1">
    <citation type="journal article" date="2009" name="Proc. Natl. Acad. Sci. U.S.A.">
        <title>Biogeography of the Sulfolobus islandicus pan-genome.</title>
        <authorList>
            <person name="Reno M.L."/>
            <person name="Held N.L."/>
            <person name="Fields C.J."/>
            <person name="Burke P.V."/>
            <person name="Whitaker R.J."/>
        </authorList>
    </citation>
    <scope>NUCLEOTIDE SEQUENCE [LARGE SCALE GENOMIC DNA]</scope>
    <source>
        <strain evidence="3">L.S.2.15 / Lassen #1</strain>
    </source>
</reference>
<dbReference type="Gene3D" id="3.40.720.10">
    <property type="entry name" value="Alkaline Phosphatase, subunit A"/>
    <property type="match status" value="1"/>
</dbReference>
<dbReference type="HOGENOM" id="CLU_006332_14_2_2"/>